<dbReference type="EMBL" id="JAQIFT010000045">
    <property type="protein sequence ID" value="MDA3732159.1"/>
    <property type="molecule type" value="Genomic_DNA"/>
</dbReference>
<organism evidence="2 3">
    <name type="scientific">Holtiella tumoricola</name>
    <dbReference type="NCBI Taxonomy" id="3018743"/>
    <lineage>
        <taxon>Bacteria</taxon>
        <taxon>Bacillati</taxon>
        <taxon>Bacillota</taxon>
        <taxon>Clostridia</taxon>
        <taxon>Lachnospirales</taxon>
        <taxon>Cellulosilyticaceae</taxon>
        <taxon>Holtiella</taxon>
    </lineage>
</organism>
<evidence type="ECO:0000256" key="1">
    <source>
        <dbReference type="SAM" id="Phobius"/>
    </source>
</evidence>
<dbReference type="Proteomes" id="UP001169242">
    <property type="component" value="Unassembled WGS sequence"/>
</dbReference>
<protein>
    <recommendedName>
        <fullName evidence="4">DUF4190 domain-containing protein</fullName>
    </recommendedName>
</protein>
<feature type="transmembrane region" description="Helical" evidence="1">
    <location>
        <begin position="49"/>
        <end position="78"/>
    </location>
</feature>
<dbReference type="RefSeq" id="WP_242847707.1">
    <property type="nucleotide sequence ID" value="NZ_JAQIFT010000045.1"/>
</dbReference>
<proteinExistence type="predicted"/>
<evidence type="ECO:0000313" key="3">
    <source>
        <dbReference type="Proteomes" id="UP001169242"/>
    </source>
</evidence>
<keyword evidence="1" id="KW-0472">Membrane</keyword>
<reference evidence="2" key="1">
    <citation type="journal article" date="2023" name="Int. J. Syst. Evol. Microbiol.">
        <title>&lt;i&gt;Holtiella tumoricola&lt;/i&gt; gen. nov. sp. nov., isolated from a human clinical sample.</title>
        <authorList>
            <person name="Allen-Vercoe E."/>
            <person name="Daigneault M.C."/>
            <person name="Vancuren S.J."/>
            <person name="Cochrane K."/>
            <person name="O'Neal L.L."/>
            <person name="Sankaranarayanan K."/>
            <person name="Lawson P.A."/>
        </authorList>
    </citation>
    <scope>NUCLEOTIDE SEQUENCE</scope>
    <source>
        <strain evidence="2">CC70A</strain>
    </source>
</reference>
<keyword evidence="3" id="KW-1185">Reference proteome</keyword>
<keyword evidence="1" id="KW-1133">Transmembrane helix</keyword>
<feature type="transmembrane region" description="Helical" evidence="1">
    <location>
        <begin position="90"/>
        <end position="115"/>
    </location>
</feature>
<keyword evidence="1" id="KW-0812">Transmembrane</keyword>
<comment type="caution">
    <text evidence="2">The sequence shown here is derived from an EMBL/GenBank/DDBJ whole genome shotgun (WGS) entry which is preliminary data.</text>
</comment>
<gene>
    <name evidence="2" type="ORF">PBV87_11755</name>
</gene>
<sequence>MKKKQMNNEEIEFYTKEYIADENDTDSCAEMVPNIVPVPRPNPNAWTSFILGIIGSVAWIIPLIGLPVTIVGTVLGAVGMKNKRSKGIAIAGFITNIVFLTATIAAGVLEIIYFAKKAKKDN</sequence>
<evidence type="ECO:0000313" key="2">
    <source>
        <dbReference type="EMBL" id="MDA3732159.1"/>
    </source>
</evidence>
<accession>A0AA42DNA5</accession>
<name>A0AA42DNA5_9FIRM</name>
<dbReference type="AlphaFoldDB" id="A0AA42DNA5"/>
<evidence type="ECO:0008006" key="4">
    <source>
        <dbReference type="Google" id="ProtNLM"/>
    </source>
</evidence>